<dbReference type="EMBL" id="JANPWB010000010">
    <property type="protein sequence ID" value="KAJ1137583.1"/>
    <property type="molecule type" value="Genomic_DNA"/>
</dbReference>
<organism evidence="1 2">
    <name type="scientific">Pleurodeles waltl</name>
    <name type="common">Iberian ribbed newt</name>
    <dbReference type="NCBI Taxonomy" id="8319"/>
    <lineage>
        <taxon>Eukaryota</taxon>
        <taxon>Metazoa</taxon>
        <taxon>Chordata</taxon>
        <taxon>Craniata</taxon>
        <taxon>Vertebrata</taxon>
        <taxon>Euteleostomi</taxon>
        <taxon>Amphibia</taxon>
        <taxon>Batrachia</taxon>
        <taxon>Caudata</taxon>
        <taxon>Salamandroidea</taxon>
        <taxon>Salamandridae</taxon>
        <taxon>Pleurodelinae</taxon>
        <taxon>Pleurodeles</taxon>
    </lineage>
</organism>
<sequence>MIVTGWRGLVGPSSELCPAARVSVCSRRGSDYASDHASLYFYSSGPEATEQTINTLEEMKTLRKHPGIPPSPLHKLTPPIYYRVSDGRLHHRPATLQALPTLQSSQ</sequence>
<name>A0AAV7QGE2_PLEWA</name>
<evidence type="ECO:0000313" key="2">
    <source>
        <dbReference type="Proteomes" id="UP001066276"/>
    </source>
</evidence>
<dbReference type="Proteomes" id="UP001066276">
    <property type="component" value="Chromosome 6"/>
</dbReference>
<comment type="caution">
    <text evidence="1">The sequence shown here is derived from an EMBL/GenBank/DDBJ whole genome shotgun (WGS) entry which is preliminary data.</text>
</comment>
<protein>
    <submittedName>
        <fullName evidence="1">Uncharacterized protein</fullName>
    </submittedName>
</protein>
<reference evidence="1" key="1">
    <citation type="journal article" date="2022" name="bioRxiv">
        <title>Sequencing and chromosome-scale assembly of the giantPleurodeles waltlgenome.</title>
        <authorList>
            <person name="Brown T."/>
            <person name="Elewa A."/>
            <person name="Iarovenko S."/>
            <person name="Subramanian E."/>
            <person name="Araus A.J."/>
            <person name="Petzold A."/>
            <person name="Susuki M."/>
            <person name="Suzuki K.-i.T."/>
            <person name="Hayashi T."/>
            <person name="Toyoda A."/>
            <person name="Oliveira C."/>
            <person name="Osipova E."/>
            <person name="Leigh N.D."/>
            <person name="Simon A."/>
            <person name="Yun M.H."/>
        </authorList>
    </citation>
    <scope>NUCLEOTIDE SEQUENCE</scope>
    <source>
        <strain evidence="1">20211129_DDA</strain>
        <tissue evidence="1">Liver</tissue>
    </source>
</reference>
<dbReference type="AlphaFoldDB" id="A0AAV7QGE2"/>
<evidence type="ECO:0000313" key="1">
    <source>
        <dbReference type="EMBL" id="KAJ1137583.1"/>
    </source>
</evidence>
<proteinExistence type="predicted"/>
<keyword evidence="2" id="KW-1185">Reference proteome</keyword>
<accession>A0AAV7QGE2</accession>
<gene>
    <name evidence="1" type="ORF">NDU88_003981</name>
</gene>